<sequence length="65" mass="7033">MPVRSAGLGLEPGTWMAEPSPAACCQLLEQPEIAAQRLREQADLARLVVLAQSPQQGDWRASETC</sequence>
<dbReference type="Proteomes" id="UP000033187">
    <property type="component" value="Chromosome 1"/>
</dbReference>
<keyword evidence="2" id="KW-1185">Reference proteome</keyword>
<organism evidence="1 2">
    <name type="scientific">Candidatus Filomicrobium marinum</name>
    <dbReference type="NCBI Taxonomy" id="1608628"/>
    <lineage>
        <taxon>Bacteria</taxon>
        <taxon>Pseudomonadati</taxon>
        <taxon>Pseudomonadota</taxon>
        <taxon>Alphaproteobacteria</taxon>
        <taxon>Hyphomicrobiales</taxon>
        <taxon>Hyphomicrobiaceae</taxon>
        <taxon>Filomicrobium</taxon>
    </lineage>
</organism>
<dbReference type="AlphaFoldDB" id="A0A0D6JFD1"/>
<proteinExistence type="predicted"/>
<dbReference type="KEGG" id="fil:BN1229_v1_1775"/>
<dbReference type="EMBL" id="LN829119">
    <property type="protein sequence ID" value="CPR18590.1"/>
    <property type="molecule type" value="Genomic_DNA"/>
</dbReference>
<protein>
    <submittedName>
        <fullName evidence="1">Uncharacterized protein</fullName>
    </submittedName>
</protein>
<name>A0A0D6JFD1_9HYPH</name>
<evidence type="ECO:0000313" key="2">
    <source>
        <dbReference type="Proteomes" id="UP000033187"/>
    </source>
</evidence>
<reference evidence="2" key="1">
    <citation type="submission" date="2015-02" db="EMBL/GenBank/DDBJ databases">
        <authorList>
            <person name="Chooi Y.-H."/>
        </authorList>
    </citation>
    <scope>NUCLEOTIDE SEQUENCE [LARGE SCALE GENOMIC DNA]</scope>
    <source>
        <strain evidence="2">strain Y</strain>
    </source>
</reference>
<accession>A0A0D6JFD1</accession>
<gene>
    <name evidence="1" type="ORF">YBN1229_v1_1778</name>
</gene>
<evidence type="ECO:0000313" key="1">
    <source>
        <dbReference type="EMBL" id="CPR18590.1"/>
    </source>
</evidence>
<dbReference type="KEGG" id="fiy:BN1229_v1_1778"/>